<evidence type="ECO:0000256" key="4">
    <source>
        <dbReference type="ARBA" id="ARBA00022771"/>
    </source>
</evidence>
<protein>
    <submittedName>
        <fullName evidence="10">KLTH0D13618p</fullName>
    </submittedName>
</protein>
<gene>
    <name evidence="10" type="ordered locus">KLTH0D13618g</name>
</gene>
<keyword evidence="5" id="KW-0862">Zinc</keyword>
<dbReference type="GO" id="GO:0000978">
    <property type="term" value="F:RNA polymerase II cis-regulatory region sequence-specific DNA binding"/>
    <property type="evidence" value="ECO:0007669"/>
    <property type="project" value="TreeGrafter"/>
</dbReference>
<evidence type="ECO:0000313" key="10">
    <source>
        <dbReference type="EMBL" id="CAR22864.1"/>
    </source>
</evidence>
<dbReference type="InterPro" id="IPR050527">
    <property type="entry name" value="Snail/Krueppel_Znf"/>
</dbReference>
<dbReference type="EMBL" id="CU928168">
    <property type="protein sequence ID" value="CAR22864.1"/>
    <property type="molecule type" value="Genomic_DNA"/>
</dbReference>
<dbReference type="PANTHER" id="PTHR24388:SF54">
    <property type="entry name" value="PROTEIN ESCARGOT"/>
    <property type="match status" value="1"/>
</dbReference>
<dbReference type="InterPro" id="IPR036236">
    <property type="entry name" value="Znf_C2H2_sf"/>
</dbReference>
<dbReference type="HOGENOM" id="CLU_035625_0_1_1"/>
<dbReference type="GeneID" id="8295544"/>
<dbReference type="Gene3D" id="3.30.160.60">
    <property type="entry name" value="Classic Zinc Finger"/>
    <property type="match status" value="1"/>
</dbReference>
<feature type="compositionally biased region" description="Low complexity" evidence="8">
    <location>
        <begin position="270"/>
        <end position="291"/>
    </location>
</feature>
<dbReference type="GO" id="GO:0008270">
    <property type="term" value="F:zinc ion binding"/>
    <property type="evidence" value="ECO:0007669"/>
    <property type="project" value="UniProtKB-KW"/>
</dbReference>
<keyword evidence="11" id="KW-1185">Reference proteome</keyword>
<evidence type="ECO:0000259" key="9">
    <source>
        <dbReference type="PROSITE" id="PS50157"/>
    </source>
</evidence>
<sequence>MNVSQSVTLPPISSFDSLVRAAEHEHFVRAQHGQRQRESALGAPGVGLSVGSAAHTPSAPSVASVGNVGSLGPVLVGAWSSGSDTTAAAATHNYFIASGSGAYGRADSRGEGGAGTRVVPGTTATAGTRRDAGPSFAGTLTRHESGGRASVSAPEPRPGVAPVSPDTNGSSGTAAGPAPRAAKPRRKKQCPVCHNFYANLSTHKSSHMLPEHKPHKCPVCARGFTRNNDLLRHRKRHWKDEIIGAGPGIGAAGAGATASGARGEDDALDVSPGASSSVSSGSARLGAADGADAADRAAGESLSPQQQLRSLHRIKGTFHCPYKSALIALDMDAYPGKRRELAFETSECHQTGVFSRCDTFKNHLKALHFEYPPGTKKKDRSSVPGRCKQCGRHFANVGEWLSSHVGKDCGYVYH</sequence>
<evidence type="ECO:0000313" key="11">
    <source>
        <dbReference type="Proteomes" id="UP000002036"/>
    </source>
</evidence>
<evidence type="ECO:0000256" key="6">
    <source>
        <dbReference type="ARBA" id="ARBA00023242"/>
    </source>
</evidence>
<dbReference type="FunFam" id="3.30.160.60:FF:000446">
    <property type="entry name" value="Zinc finger protein"/>
    <property type="match status" value="1"/>
</dbReference>
<name>C5DFA9_LACTC</name>
<proteinExistence type="predicted"/>
<reference evidence="10 11" key="1">
    <citation type="journal article" date="2009" name="Genome Res.">
        <title>Comparative genomics of protoploid Saccharomycetaceae.</title>
        <authorList>
            <consortium name="The Genolevures Consortium"/>
            <person name="Souciet J.-L."/>
            <person name="Dujon B."/>
            <person name="Gaillardin C."/>
            <person name="Johnston M."/>
            <person name="Baret P.V."/>
            <person name="Cliften P."/>
            <person name="Sherman D.J."/>
            <person name="Weissenbach J."/>
            <person name="Westhof E."/>
            <person name="Wincker P."/>
            <person name="Jubin C."/>
            <person name="Poulain J."/>
            <person name="Barbe V."/>
            <person name="Segurens B."/>
            <person name="Artiguenave F."/>
            <person name="Anthouard V."/>
            <person name="Vacherie B."/>
            <person name="Val M.-E."/>
            <person name="Fulton R.S."/>
            <person name="Minx P."/>
            <person name="Wilson R."/>
            <person name="Durrens P."/>
            <person name="Jean G."/>
            <person name="Marck C."/>
            <person name="Martin T."/>
            <person name="Nikolski M."/>
            <person name="Rolland T."/>
            <person name="Seret M.-L."/>
            <person name="Casaregola S."/>
            <person name="Despons L."/>
            <person name="Fairhead C."/>
            <person name="Fischer G."/>
            <person name="Lafontaine I."/>
            <person name="Leh V."/>
            <person name="Lemaire M."/>
            <person name="de Montigny J."/>
            <person name="Neuveglise C."/>
            <person name="Thierry A."/>
            <person name="Blanc-Lenfle I."/>
            <person name="Bleykasten C."/>
            <person name="Diffels J."/>
            <person name="Fritsch E."/>
            <person name="Frangeul L."/>
            <person name="Goeffon A."/>
            <person name="Jauniaux N."/>
            <person name="Kachouri-Lafond R."/>
            <person name="Payen C."/>
            <person name="Potier S."/>
            <person name="Pribylova L."/>
            <person name="Ozanne C."/>
            <person name="Richard G.-F."/>
            <person name="Sacerdot C."/>
            <person name="Straub M.-L."/>
            <person name="Talla E."/>
        </authorList>
    </citation>
    <scope>NUCLEOTIDE SEQUENCE [LARGE SCALE GENOMIC DNA]</scope>
    <source>
        <strain evidence="11">ATCC 56472 / CBS 6340 / NRRL Y-8284</strain>
    </source>
</reference>
<dbReference type="AlphaFoldDB" id="C5DFA9"/>
<dbReference type="KEGG" id="lth:KLTH0D13618g"/>
<organism evidence="10 11">
    <name type="scientific">Lachancea thermotolerans (strain ATCC 56472 / CBS 6340 / NRRL Y-8284)</name>
    <name type="common">Yeast</name>
    <name type="synonym">Kluyveromyces thermotolerans</name>
    <dbReference type="NCBI Taxonomy" id="559295"/>
    <lineage>
        <taxon>Eukaryota</taxon>
        <taxon>Fungi</taxon>
        <taxon>Dikarya</taxon>
        <taxon>Ascomycota</taxon>
        <taxon>Saccharomycotina</taxon>
        <taxon>Saccharomycetes</taxon>
        <taxon>Saccharomycetales</taxon>
        <taxon>Saccharomycetaceae</taxon>
        <taxon>Lachancea</taxon>
    </lineage>
</organism>
<dbReference type="GO" id="GO:0005634">
    <property type="term" value="C:nucleus"/>
    <property type="evidence" value="ECO:0007669"/>
    <property type="project" value="UniProtKB-SubCell"/>
</dbReference>
<evidence type="ECO:0000256" key="5">
    <source>
        <dbReference type="ARBA" id="ARBA00022833"/>
    </source>
</evidence>
<dbReference type="OrthoDB" id="10018191at2759"/>
<dbReference type="PROSITE" id="PS50157">
    <property type="entry name" value="ZINC_FINGER_C2H2_2"/>
    <property type="match status" value="1"/>
</dbReference>
<feature type="domain" description="C2H2-type" evidence="9">
    <location>
        <begin position="215"/>
        <end position="242"/>
    </location>
</feature>
<dbReference type="PROSITE" id="PS00028">
    <property type="entry name" value="ZINC_FINGER_C2H2_1"/>
    <property type="match status" value="1"/>
</dbReference>
<dbReference type="FunCoup" id="C5DFA9">
    <property type="interactions" value="50"/>
</dbReference>
<accession>C5DFA9</accession>
<feature type="region of interest" description="Disordered" evidence="8">
    <location>
        <begin position="249"/>
        <end position="306"/>
    </location>
</feature>
<evidence type="ECO:0000256" key="2">
    <source>
        <dbReference type="ARBA" id="ARBA00022723"/>
    </source>
</evidence>
<keyword evidence="6" id="KW-0539">Nucleus</keyword>
<dbReference type="SMART" id="SM00355">
    <property type="entry name" value="ZnF_C2H2"/>
    <property type="match status" value="2"/>
</dbReference>
<dbReference type="InterPro" id="IPR013087">
    <property type="entry name" value="Znf_C2H2_type"/>
</dbReference>
<dbReference type="PANTHER" id="PTHR24388">
    <property type="entry name" value="ZINC FINGER PROTEIN"/>
    <property type="match status" value="1"/>
</dbReference>
<dbReference type="InParanoid" id="C5DFA9"/>
<dbReference type="STRING" id="559295.C5DFA9"/>
<evidence type="ECO:0000256" key="8">
    <source>
        <dbReference type="SAM" id="MobiDB-lite"/>
    </source>
</evidence>
<comment type="subcellular location">
    <subcellularLocation>
        <location evidence="1">Nucleus</location>
    </subcellularLocation>
</comment>
<dbReference type="GO" id="GO:0000981">
    <property type="term" value="F:DNA-binding transcription factor activity, RNA polymerase II-specific"/>
    <property type="evidence" value="ECO:0007669"/>
    <property type="project" value="TreeGrafter"/>
</dbReference>
<dbReference type="RefSeq" id="XP_002553302.1">
    <property type="nucleotide sequence ID" value="XM_002553256.1"/>
</dbReference>
<feature type="region of interest" description="Disordered" evidence="8">
    <location>
        <begin position="105"/>
        <end position="189"/>
    </location>
</feature>
<feature type="compositionally biased region" description="Low complexity" evidence="8">
    <location>
        <begin position="116"/>
        <end position="127"/>
    </location>
</feature>
<keyword evidence="4 7" id="KW-0863">Zinc-finger</keyword>
<dbReference type="eggNOG" id="KOG1721">
    <property type="taxonomic scope" value="Eukaryota"/>
</dbReference>
<evidence type="ECO:0000256" key="1">
    <source>
        <dbReference type="ARBA" id="ARBA00004123"/>
    </source>
</evidence>
<evidence type="ECO:0000256" key="3">
    <source>
        <dbReference type="ARBA" id="ARBA00022737"/>
    </source>
</evidence>
<keyword evidence="3" id="KW-0677">Repeat</keyword>
<evidence type="ECO:0000256" key="7">
    <source>
        <dbReference type="PROSITE-ProRule" id="PRU00042"/>
    </source>
</evidence>
<dbReference type="SUPFAM" id="SSF57667">
    <property type="entry name" value="beta-beta-alpha zinc fingers"/>
    <property type="match status" value="1"/>
</dbReference>
<keyword evidence="2" id="KW-0479">Metal-binding</keyword>
<dbReference type="Proteomes" id="UP000002036">
    <property type="component" value="Chromosome D"/>
</dbReference>